<reference evidence="3" key="1">
    <citation type="submission" date="2016-04" db="EMBL/GenBank/DDBJ databases">
        <authorList>
            <person name="Evans L.H."/>
            <person name="Alamgir A."/>
            <person name="Owens N."/>
            <person name="Weber N.D."/>
            <person name="Virtaneva K."/>
            <person name="Barbian K."/>
            <person name="Babar A."/>
            <person name="Rosenke K."/>
        </authorList>
    </citation>
    <scope>NUCLEOTIDE SEQUENCE [LARGE SCALE GENOMIC DNA]</scope>
    <source>
        <strain evidence="3">CBS 101.48</strain>
    </source>
</reference>
<feature type="chain" id="PRO_5007843453" description="Chitin-binding type-2 domain-containing protein" evidence="1">
    <location>
        <begin position="23"/>
        <end position="76"/>
    </location>
</feature>
<name>A0A163JRP1_ABSGL</name>
<dbReference type="PROSITE" id="PS50940">
    <property type="entry name" value="CHIT_BIND_II"/>
    <property type="match status" value="1"/>
</dbReference>
<dbReference type="STRING" id="4829.A0A163JRP1"/>
<dbReference type="EMBL" id="LT554386">
    <property type="protein sequence ID" value="SAM04436.1"/>
    <property type="molecule type" value="Genomic_DNA"/>
</dbReference>
<evidence type="ECO:0000313" key="3">
    <source>
        <dbReference type="EMBL" id="SAM04436.1"/>
    </source>
</evidence>
<gene>
    <name evidence="3" type="primary">ABSGL_10300.1 scaffold 11921</name>
</gene>
<dbReference type="SUPFAM" id="SSF57625">
    <property type="entry name" value="Invertebrate chitin-binding proteins"/>
    <property type="match status" value="1"/>
</dbReference>
<dbReference type="AlphaFoldDB" id="A0A163JRP1"/>
<feature type="domain" description="Chitin-binding type-2" evidence="2">
    <location>
        <begin position="23"/>
        <end position="76"/>
    </location>
</feature>
<evidence type="ECO:0000259" key="2">
    <source>
        <dbReference type="PROSITE" id="PS50940"/>
    </source>
</evidence>
<dbReference type="GO" id="GO:0005576">
    <property type="term" value="C:extracellular region"/>
    <property type="evidence" value="ECO:0007669"/>
    <property type="project" value="InterPro"/>
</dbReference>
<accession>A0A163JRP1</accession>
<keyword evidence="4" id="KW-1185">Reference proteome</keyword>
<evidence type="ECO:0000256" key="1">
    <source>
        <dbReference type="SAM" id="SignalP"/>
    </source>
</evidence>
<dbReference type="InterPro" id="IPR036508">
    <property type="entry name" value="Chitin-bd_dom_sf"/>
</dbReference>
<dbReference type="InterPro" id="IPR002557">
    <property type="entry name" value="Chitin-bd_dom"/>
</dbReference>
<dbReference type="Proteomes" id="UP000078561">
    <property type="component" value="Unassembled WGS sequence"/>
</dbReference>
<sequence>MSQFKLFFTLLVVALVVLCAQAEPVCDGTQDYAPDENDCSAYYRCINGTPVPFNCPPGLNWDTKQLSCNYKDLVVC</sequence>
<keyword evidence="1" id="KW-0732">Signal</keyword>
<feature type="signal peptide" evidence="1">
    <location>
        <begin position="1"/>
        <end position="22"/>
    </location>
</feature>
<evidence type="ECO:0000313" key="4">
    <source>
        <dbReference type="Proteomes" id="UP000078561"/>
    </source>
</evidence>
<dbReference type="InParanoid" id="A0A163JRP1"/>
<dbReference type="OrthoDB" id="6020543at2759"/>
<dbReference type="GO" id="GO:0008061">
    <property type="term" value="F:chitin binding"/>
    <property type="evidence" value="ECO:0007669"/>
    <property type="project" value="InterPro"/>
</dbReference>
<protein>
    <recommendedName>
        <fullName evidence="2">Chitin-binding type-2 domain-containing protein</fullName>
    </recommendedName>
</protein>
<organism evidence="3">
    <name type="scientific">Absidia glauca</name>
    <name type="common">Pin mould</name>
    <dbReference type="NCBI Taxonomy" id="4829"/>
    <lineage>
        <taxon>Eukaryota</taxon>
        <taxon>Fungi</taxon>
        <taxon>Fungi incertae sedis</taxon>
        <taxon>Mucoromycota</taxon>
        <taxon>Mucoromycotina</taxon>
        <taxon>Mucoromycetes</taxon>
        <taxon>Mucorales</taxon>
        <taxon>Cunninghamellaceae</taxon>
        <taxon>Absidia</taxon>
    </lineage>
</organism>
<dbReference type="SMART" id="SM00494">
    <property type="entry name" value="ChtBD2"/>
    <property type="match status" value="1"/>
</dbReference>
<dbReference type="Gene3D" id="2.170.140.10">
    <property type="entry name" value="Chitin binding domain"/>
    <property type="match status" value="1"/>
</dbReference>
<proteinExistence type="predicted"/>
<dbReference type="Pfam" id="PF01607">
    <property type="entry name" value="CBM_14"/>
    <property type="match status" value="1"/>
</dbReference>